<dbReference type="InterPro" id="IPR004879">
    <property type="entry name" value="Ssp411-like_TRX"/>
</dbReference>
<dbReference type="PANTHER" id="PTHR42899">
    <property type="entry name" value="SPERMATOGENESIS-ASSOCIATED PROTEIN 20"/>
    <property type="match status" value="1"/>
</dbReference>
<dbReference type="Proteomes" id="UP000242637">
    <property type="component" value="Chromosome 1"/>
</dbReference>
<dbReference type="KEGG" id="dco:SAMEA4475696_1122"/>
<dbReference type="EMBL" id="LT906453">
    <property type="protein sequence ID" value="SNV20904.1"/>
    <property type="molecule type" value="Genomic_DNA"/>
</dbReference>
<proteinExistence type="predicted"/>
<dbReference type="Pfam" id="PF03190">
    <property type="entry name" value="Thioredox_DsbH"/>
    <property type="match status" value="1"/>
</dbReference>
<dbReference type="CDD" id="cd02955">
    <property type="entry name" value="SSP411"/>
    <property type="match status" value="1"/>
</dbReference>
<dbReference type="AlphaFoldDB" id="A0A239VH41"/>
<feature type="domain" description="Spermatogenesis-associated protein 20-like TRX" evidence="1">
    <location>
        <begin position="29"/>
        <end position="183"/>
    </location>
</feature>
<keyword evidence="3" id="KW-1185">Reference proteome</keyword>
<dbReference type="SUPFAM" id="SSF52833">
    <property type="entry name" value="Thioredoxin-like"/>
    <property type="match status" value="1"/>
</dbReference>
<evidence type="ECO:0000313" key="2">
    <source>
        <dbReference type="EMBL" id="SNV20904.1"/>
    </source>
</evidence>
<dbReference type="SUPFAM" id="SSF48208">
    <property type="entry name" value="Six-hairpin glycosidases"/>
    <property type="match status" value="1"/>
</dbReference>
<dbReference type="Gene3D" id="3.40.30.10">
    <property type="entry name" value="Glutaredoxin"/>
    <property type="match status" value="1"/>
</dbReference>
<evidence type="ECO:0000313" key="3">
    <source>
        <dbReference type="Proteomes" id="UP000242637"/>
    </source>
</evidence>
<gene>
    <name evidence="2" type="ORF">SAMEA4475696_01122</name>
</gene>
<dbReference type="PIRSF" id="PIRSF006402">
    <property type="entry name" value="UCP006402_thioredoxin"/>
    <property type="match status" value="1"/>
</dbReference>
<dbReference type="PANTHER" id="PTHR42899:SF1">
    <property type="entry name" value="SPERMATOGENESIS-ASSOCIATED PROTEIN 20"/>
    <property type="match status" value="1"/>
</dbReference>
<evidence type="ECO:0000259" key="1">
    <source>
        <dbReference type="Pfam" id="PF03190"/>
    </source>
</evidence>
<dbReference type="InterPro" id="IPR024705">
    <property type="entry name" value="Ssp411"/>
</dbReference>
<name>A0A239VH41_9MICO</name>
<dbReference type="STRING" id="1121387.GCA_000429885_00966"/>
<dbReference type="GO" id="GO:0005975">
    <property type="term" value="P:carbohydrate metabolic process"/>
    <property type="evidence" value="ECO:0007669"/>
    <property type="project" value="InterPro"/>
</dbReference>
<dbReference type="InterPro" id="IPR036249">
    <property type="entry name" value="Thioredoxin-like_sf"/>
</dbReference>
<organism evidence="2 3">
    <name type="scientific">Dermatophilus congolensis</name>
    <dbReference type="NCBI Taxonomy" id="1863"/>
    <lineage>
        <taxon>Bacteria</taxon>
        <taxon>Bacillati</taxon>
        <taxon>Actinomycetota</taxon>
        <taxon>Actinomycetes</taxon>
        <taxon>Micrococcales</taxon>
        <taxon>Dermatophilaceae</taxon>
        <taxon>Dermatophilus</taxon>
    </lineage>
</organism>
<protein>
    <submittedName>
        <fullName evidence="2">Thioredoxin-related protein</fullName>
    </submittedName>
</protein>
<accession>A0A239VH41</accession>
<dbReference type="InterPro" id="IPR008928">
    <property type="entry name" value="6-hairpin_glycosidase_sf"/>
</dbReference>
<sequence>MLPPPPLAHPPASASRPQRHLTYRVGMPNCLADALSPYLRQHADNPVDWWPWCPEAFEEARKRDLPILLSVGYASCHWCHVMAHESFEDPQIAGVMNTAFINIKVDREELPGVDSVYMTATQALTGRGGWPMTVVMTADGEPFYAGTYFPKQQFLTLLTQLAEAWAGSREEVNASASRITTALREYQGTTPTTSGIDAPTLHEQLAAAEEAIADEIDWEKGGFTGAPKFPPSMILDWLLRHHDRTGTPRALHAIEVTTEAMARGGIFDQLAGGFSRYSVDEDWAVPHFEKMLYDNAQLLSIYARLAEKTHSPLATRITTATAEFMLNELRNAQGAFVSSLDADTTLPGGGTFEGFTYIWTPAALKAVLDDDGPRAAELLSVTEKGTFENGTSTLQLHNDPDDTTWWEQTRQRLLDARRLRPQPARDDKVIASWNGLAITGLVDAARSLQRPDLITAAERAAEAILTTHVEGLDHPVRVSLDGNRSDAPATSDDLGNLATGLLHLYSATQEQRWADAARLLLDEAIAHYSDGHGGFVDIPDHCPQLVITPQTSGDNAEPCGQSALAGALVTYGTQFNEPTYREAGIAAVAAGLNLAETQPRFAGHYLAVAEEIHRDHSNA</sequence>
<reference evidence="2 3" key="1">
    <citation type="submission" date="2017-06" db="EMBL/GenBank/DDBJ databases">
        <authorList>
            <consortium name="Pathogen Informatics"/>
        </authorList>
    </citation>
    <scope>NUCLEOTIDE SEQUENCE [LARGE SCALE GENOMIC DNA]</scope>
    <source>
        <strain evidence="2 3">NCTC13039</strain>
    </source>
</reference>